<dbReference type="Proteomes" id="UP000004946">
    <property type="component" value="Chromosome"/>
</dbReference>
<proteinExistence type="predicted"/>
<comment type="caution">
    <text evidence="2">The sequence shown here is derived from an EMBL/GenBank/DDBJ whole genome shotgun (WGS) entry which is preliminary data.</text>
</comment>
<reference evidence="2 3" key="1">
    <citation type="submission" date="2010-12" db="EMBL/GenBank/DDBJ databases">
        <authorList>
            <person name="Muzny D."/>
            <person name="Qin X."/>
            <person name="Buhay C."/>
            <person name="Dugan-Rocha S."/>
            <person name="Ding Y."/>
            <person name="Chen G."/>
            <person name="Hawes A."/>
            <person name="Holder M."/>
            <person name="Jhangiani S."/>
            <person name="Johnson A."/>
            <person name="Khan Z."/>
            <person name="Li Z."/>
            <person name="Liu W."/>
            <person name="Liu X."/>
            <person name="Perez L."/>
            <person name="Shen H."/>
            <person name="Wang Q."/>
            <person name="Watt J."/>
            <person name="Xi L."/>
            <person name="Xin Y."/>
            <person name="Zhou J."/>
            <person name="Deng J."/>
            <person name="Jiang H."/>
            <person name="Liu Y."/>
            <person name="Qu J."/>
            <person name="Song X.-Z."/>
            <person name="Zhang L."/>
            <person name="Villasana D."/>
            <person name="Johnson A."/>
            <person name="Liu J."/>
            <person name="Liyanage D."/>
            <person name="Lorensuhewa L."/>
            <person name="Robinson T."/>
            <person name="Song A."/>
            <person name="Song B.-B."/>
            <person name="Dinh H."/>
            <person name="Thornton R."/>
            <person name="Coyle M."/>
            <person name="Francisco L."/>
            <person name="Jackson L."/>
            <person name="Javaid M."/>
            <person name="Korchina V."/>
            <person name="Kovar C."/>
            <person name="Mata R."/>
            <person name="Mathew T."/>
            <person name="Ngo R."/>
            <person name="Nguyen L."/>
            <person name="Nguyen N."/>
            <person name="Okwuonu G."/>
            <person name="Ongeri F."/>
            <person name="Pham C."/>
            <person name="Simmons D."/>
            <person name="Wilczek-Boney K."/>
            <person name="Hale W."/>
            <person name="Jakkamsetti A."/>
            <person name="Pham P."/>
            <person name="Ruth R."/>
            <person name="San Lucas F."/>
            <person name="Warren J."/>
            <person name="Zhang J."/>
            <person name="Zhao Z."/>
            <person name="Zhou C."/>
            <person name="Zhu D."/>
            <person name="Lee S."/>
            <person name="Bess C."/>
            <person name="Blankenburg K."/>
            <person name="Forbes L."/>
            <person name="Fu Q."/>
            <person name="Gubbala S."/>
            <person name="Hirani K."/>
            <person name="Jayaseelan J.C."/>
            <person name="Lara F."/>
            <person name="Munidasa M."/>
            <person name="Palculict T."/>
            <person name="Patil S."/>
            <person name="Pu L.-L."/>
            <person name="Saada N."/>
            <person name="Tang L."/>
            <person name="Weissenberger G."/>
            <person name="Zhu Y."/>
            <person name="Hemphill L."/>
            <person name="Shang Y."/>
            <person name="Youmans B."/>
            <person name="Ayvaz T."/>
            <person name="Ross M."/>
            <person name="Santibanez J."/>
            <person name="Aqrawi P."/>
            <person name="Gross S."/>
            <person name="Joshi V."/>
            <person name="Fowler G."/>
            <person name="Nazareth L."/>
            <person name="Reid J."/>
            <person name="Worley K."/>
            <person name="Petrosino J."/>
            <person name="Highlander S."/>
            <person name="Gibbs R."/>
        </authorList>
    </citation>
    <scope>NUCLEOTIDE SEQUENCE [LARGE SCALE GENOMIC DNA]</scope>
    <source>
        <strain evidence="2 3">DSM 10105</strain>
    </source>
</reference>
<evidence type="ECO:0000256" key="1">
    <source>
        <dbReference type="SAM" id="MobiDB-lite"/>
    </source>
</evidence>
<sequence>MQVSPEKKRERVLMAGNQETQSQIDDLTGARNDLQSQVSDLQGQINSLNSRIADLQAKLATARTFHSDFSSSAQKDGADLDLSLDTSADLLQI</sequence>
<protein>
    <submittedName>
        <fullName evidence="2">Uncharacterized protein</fullName>
    </submittedName>
</protein>
<keyword evidence="3" id="KW-1185">Reference proteome</keyword>
<dbReference type="EMBL" id="AEON01000002">
    <property type="protein sequence ID" value="EFT82597.1"/>
    <property type="molecule type" value="Genomic_DNA"/>
</dbReference>
<dbReference type="SUPFAM" id="SSF46579">
    <property type="entry name" value="Prefoldin"/>
    <property type="match status" value="1"/>
</dbReference>
<feature type="region of interest" description="Disordered" evidence="1">
    <location>
        <begin position="1"/>
        <end position="21"/>
    </location>
</feature>
<feature type="compositionally biased region" description="Basic and acidic residues" evidence="1">
    <location>
        <begin position="1"/>
        <end position="12"/>
    </location>
</feature>
<dbReference type="HOGENOM" id="CLU_2586514_0_0_11"/>
<evidence type="ECO:0000313" key="3">
    <source>
        <dbReference type="Proteomes" id="UP000004946"/>
    </source>
</evidence>
<dbReference type="AlphaFoldDB" id="E6K2P3"/>
<gene>
    <name evidence="2" type="ORF">HMPREF0620_1282</name>
</gene>
<evidence type="ECO:0000313" key="2">
    <source>
        <dbReference type="EMBL" id="EFT82597.1"/>
    </source>
</evidence>
<name>E6K2P3_PARDN</name>
<dbReference type="Gene3D" id="1.20.5.340">
    <property type="match status" value="1"/>
</dbReference>
<accession>E6K2P3</accession>
<organism evidence="2 3">
    <name type="scientific">Parascardovia denticolens DSM 10105 = JCM 12538</name>
    <dbReference type="NCBI Taxonomy" id="864564"/>
    <lineage>
        <taxon>Bacteria</taxon>
        <taxon>Bacillati</taxon>
        <taxon>Actinomycetota</taxon>
        <taxon>Actinomycetes</taxon>
        <taxon>Bifidobacteriales</taxon>
        <taxon>Bifidobacteriaceae</taxon>
        <taxon>Parascardovia</taxon>
    </lineage>
</organism>